<evidence type="ECO:0000256" key="2">
    <source>
        <dbReference type="ARBA" id="ARBA00023015"/>
    </source>
</evidence>
<dbReference type="GO" id="GO:0003677">
    <property type="term" value="F:DNA binding"/>
    <property type="evidence" value="ECO:0007669"/>
    <property type="project" value="UniProtKB-KW"/>
</dbReference>
<evidence type="ECO:0000256" key="3">
    <source>
        <dbReference type="ARBA" id="ARBA00023125"/>
    </source>
</evidence>
<dbReference type="GO" id="GO:0032993">
    <property type="term" value="C:protein-DNA complex"/>
    <property type="evidence" value="ECO:0007669"/>
    <property type="project" value="TreeGrafter"/>
</dbReference>
<dbReference type="RefSeq" id="WP_100269931.1">
    <property type="nucleotide sequence ID" value="NZ_CP024443.1"/>
</dbReference>
<dbReference type="InterPro" id="IPR036390">
    <property type="entry name" value="WH_DNA-bd_sf"/>
</dbReference>
<evidence type="ECO:0000256" key="4">
    <source>
        <dbReference type="ARBA" id="ARBA00023163"/>
    </source>
</evidence>
<evidence type="ECO:0000313" key="7">
    <source>
        <dbReference type="Proteomes" id="UP000229340"/>
    </source>
</evidence>
<accession>A0A2D2LUF4</accession>
<dbReference type="PRINTS" id="PR00039">
    <property type="entry name" value="HTHLYSR"/>
</dbReference>
<dbReference type="PROSITE" id="PS50931">
    <property type="entry name" value="HTH_LYSR"/>
    <property type="match status" value="1"/>
</dbReference>
<name>A0A2D2LUF4_FAUOS</name>
<dbReference type="SUPFAM" id="SSF46785">
    <property type="entry name" value="Winged helix' DNA-binding domain"/>
    <property type="match status" value="1"/>
</dbReference>
<dbReference type="Gene3D" id="1.10.10.10">
    <property type="entry name" value="Winged helix-like DNA-binding domain superfamily/Winged helix DNA-binding domain"/>
    <property type="match status" value="1"/>
</dbReference>
<dbReference type="Pfam" id="PF03466">
    <property type="entry name" value="LysR_substrate"/>
    <property type="match status" value="1"/>
</dbReference>
<dbReference type="GO" id="GO:0003700">
    <property type="term" value="F:DNA-binding transcription factor activity"/>
    <property type="evidence" value="ECO:0007669"/>
    <property type="project" value="InterPro"/>
</dbReference>
<dbReference type="Pfam" id="PF00126">
    <property type="entry name" value="HTH_1"/>
    <property type="match status" value="1"/>
</dbReference>
<dbReference type="STRING" id="34062.AXE82_01060"/>
<evidence type="ECO:0000256" key="1">
    <source>
        <dbReference type="ARBA" id="ARBA00009437"/>
    </source>
</evidence>
<protein>
    <submittedName>
        <fullName evidence="6">LysR family transcriptional regulator</fullName>
    </submittedName>
</protein>
<feature type="domain" description="HTH lysR-type" evidence="5">
    <location>
        <begin position="1"/>
        <end position="58"/>
    </location>
</feature>
<organism evidence="6 7">
    <name type="scientific">Faucicola osloensis</name>
    <name type="common">Moraxella osloensis</name>
    <dbReference type="NCBI Taxonomy" id="34062"/>
    <lineage>
        <taxon>Bacteria</taxon>
        <taxon>Pseudomonadati</taxon>
        <taxon>Pseudomonadota</taxon>
        <taxon>Gammaproteobacteria</taxon>
        <taxon>Moraxellales</taxon>
        <taxon>Moraxellaceae</taxon>
        <taxon>Faucicola</taxon>
    </lineage>
</organism>
<dbReference type="Gene3D" id="3.40.190.10">
    <property type="entry name" value="Periplasmic binding protein-like II"/>
    <property type="match status" value="2"/>
</dbReference>
<keyword evidence="4" id="KW-0804">Transcription</keyword>
<dbReference type="PANTHER" id="PTHR30346:SF17">
    <property type="entry name" value="LYSR FAMILY TRANSCRIPTIONAL REGULATOR"/>
    <property type="match status" value="1"/>
</dbReference>
<keyword evidence="3" id="KW-0238">DNA-binding</keyword>
<dbReference type="InterPro" id="IPR036388">
    <property type="entry name" value="WH-like_DNA-bd_sf"/>
</dbReference>
<comment type="similarity">
    <text evidence="1">Belongs to the LysR transcriptional regulatory family.</text>
</comment>
<dbReference type="FunFam" id="1.10.10.10:FF:000001">
    <property type="entry name" value="LysR family transcriptional regulator"/>
    <property type="match status" value="1"/>
</dbReference>
<dbReference type="Proteomes" id="UP000229340">
    <property type="component" value="Chromosome"/>
</dbReference>
<sequence length="317" mass="35986">MDISQLTYFVVVAKAGSFSQAAKTLAISQPSLSRHVQQLESELGVELLDRYHRPMTLTAAGHFFLAQIEPILLQLEQARELTQRFAQPHRTNHLTIGFVASVLYGLLPEIISTVKQRHPNLDIKLVEINSEQQMSALKSGDIDVGFGRFRHSDNFVQQIFLRHERFVVALPMAHPLASRPDDIGIAFKELLEDTLILYHRTPLPMLQNPLFNGETDQLMYLFARHQLSPHLTTKVRDIQIALGLVAAGEGITLVPDSLKTVRTEQIHYHRLRHEDATTPIFMNVLAHQSNPYIDDLLQAIYQVYEIKGITYSIQSLN</sequence>
<dbReference type="PANTHER" id="PTHR30346">
    <property type="entry name" value="TRANSCRIPTIONAL DUAL REGULATOR HCAR-RELATED"/>
    <property type="match status" value="1"/>
</dbReference>
<keyword evidence="2" id="KW-0805">Transcription regulation</keyword>
<gene>
    <name evidence="6" type="ORF">NP7_04945</name>
</gene>
<evidence type="ECO:0000259" key="5">
    <source>
        <dbReference type="PROSITE" id="PS50931"/>
    </source>
</evidence>
<dbReference type="AlphaFoldDB" id="A0A2D2LUF4"/>
<reference evidence="7" key="1">
    <citation type="submission" date="2017-11" db="EMBL/GenBank/DDBJ databases">
        <title>Complete genome sequence of Moraxella osloensis NP7 isolated from human skin.</title>
        <authorList>
            <person name="Lee K."/>
            <person name="Lim J.Y."/>
            <person name="Hwang I."/>
        </authorList>
    </citation>
    <scope>NUCLEOTIDE SEQUENCE [LARGE SCALE GENOMIC DNA]</scope>
    <source>
        <strain evidence="7">NP7</strain>
    </source>
</reference>
<proteinExistence type="inferred from homology"/>
<dbReference type="EMBL" id="CP024443">
    <property type="protein sequence ID" value="ATR78658.1"/>
    <property type="molecule type" value="Genomic_DNA"/>
</dbReference>
<dbReference type="InterPro" id="IPR005119">
    <property type="entry name" value="LysR_subst-bd"/>
</dbReference>
<dbReference type="SUPFAM" id="SSF53850">
    <property type="entry name" value="Periplasmic binding protein-like II"/>
    <property type="match status" value="1"/>
</dbReference>
<evidence type="ECO:0000313" key="6">
    <source>
        <dbReference type="EMBL" id="ATR78658.1"/>
    </source>
</evidence>
<dbReference type="InterPro" id="IPR000847">
    <property type="entry name" value="LysR_HTH_N"/>
</dbReference>